<evidence type="ECO:0000256" key="1">
    <source>
        <dbReference type="SAM" id="SignalP"/>
    </source>
</evidence>
<evidence type="ECO:0008006" key="4">
    <source>
        <dbReference type="Google" id="ProtNLM"/>
    </source>
</evidence>
<organism evidence="2 3">
    <name type="scientific">Rosa chinensis</name>
    <name type="common">China rose</name>
    <dbReference type="NCBI Taxonomy" id="74649"/>
    <lineage>
        <taxon>Eukaryota</taxon>
        <taxon>Viridiplantae</taxon>
        <taxon>Streptophyta</taxon>
        <taxon>Embryophyta</taxon>
        <taxon>Tracheophyta</taxon>
        <taxon>Spermatophyta</taxon>
        <taxon>Magnoliopsida</taxon>
        <taxon>eudicotyledons</taxon>
        <taxon>Gunneridae</taxon>
        <taxon>Pentapetalae</taxon>
        <taxon>rosids</taxon>
        <taxon>fabids</taxon>
        <taxon>Rosales</taxon>
        <taxon>Rosaceae</taxon>
        <taxon>Rosoideae</taxon>
        <taxon>Rosoideae incertae sedis</taxon>
        <taxon>Rosa</taxon>
    </lineage>
</organism>
<reference evidence="2 3" key="1">
    <citation type="journal article" date="2018" name="Nat. Genet.">
        <title>The Rosa genome provides new insights in the design of modern roses.</title>
        <authorList>
            <person name="Bendahmane M."/>
        </authorList>
    </citation>
    <scope>NUCLEOTIDE SEQUENCE [LARGE SCALE GENOMIC DNA]</scope>
    <source>
        <strain evidence="3">cv. Old Blush</strain>
    </source>
</reference>
<sequence>MCLIKLFTLSLLLLIQPWNQFYLTIYLASLDRSVQDRSASNCNLYSFDVPDQIVYLIFTTIDTTMESVLFNHIFGFFGSFCTRSS</sequence>
<evidence type="ECO:0000313" key="3">
    <source>
        <dbReference type="Proteomes" id="UP000238479"/>
    </source>
</evidence>
<evidence type="ECO:0000313" key="2">
    <source>
        <dbReference type="EMBL" id="PRQ31155.1"/>
    </source>
</evidence>
<gene>
    <name evidence="2" type="ORF">RchiOBHm_Chr5g0032371</name>
</gene>
<feature type="chain" id="PRO_5015156183" description="Secreted protein" evidence="1">
    <location>
        <begin position="21"/>
        <end position="85"/>
    </location>
</feature>
<proteinExistence type="predicted"/>
<dbReference type="Gramene" id="PRQ31155">
    <property type="protein sequence ID" value="PRQ31155"/>
    <property type="gene ID" value="RchiOBHm_Chr5g0032371"/>
</dbReference>
<keyword evidence="3" id="KW-1185">Reference proteome</keyword>
<comment type="caution">
    <text evidence="2">The sequence shown here is derived from an EMBL/GenBank/DDBJ whole genome shotgun (WGS) entry which is preliminary data.</text>
</comment>
<keyword evidence="1" id="KW-0732">Signal</keyword>
<dbReference type="EMBL" id="PDCK01000043">
    <property type="protein sequence ID" value="PRQ31155.1"/>
    <property type="molecule type" value="Genomic_DNA"/>
</dbReference>
<dbReference type="AlphaFoldDB" id="A0A2P6QAD9"/>
<dbReference type="Proteomes" id="UP000238479">
    <property type="component" value="Chromosome 5"/>
</dbReference>
<protein>
    <recommendedName>
        <fullName evidence="4">Secreted protein</fullName>
    </recommendedName>
</protein>
<accession>A0A2P6QAD9</accession>
<name>A0A2P6QAD9_ROSCH</name>
<feature type="signal peptide" evidence="1">
    <location>
        <begin position="1"/>
        <end position="20"/>
    </location>
</feature>